<dbReference type="EMBL" id="KZ825904">
    <property type="protein sequence ID" value="PYH92934.1"/>
    <property type="molecule type" value="Genomic_DNA"/>
</dbReference>
<sequence length="165" mass="18807">VIGIAGSEEKCRWVERLGADVCLNYKKESFEEDLWKATEGFVDVYFDNVGGKILDLMLLRVKRFGRIAACGTIANYNKDDDPVGLKNFYQVVINRIDVRGFIIYDYGDHIKEAREELIQAWKDGKLIVEDSTETVVEASFEDIPKVWMKLFDGSNTGKLTTKLVI</sequence>
<feature type="domain" description="Alcohol dehydrogenase-like C-terminal" evidence="1">
    <location>
        <begin position="1"/>
        <end position="112"/>
    </location>
</feature>
<dbReference type="PANTHER" id="PTHR43205">
    <property type="entry name" value="PROSTAGLANDIN REDUCTASE"/>
    <property type="match status" value="1"/>
</dbReference>
<name>A0A319D6L8_9EURO</name>
<dbReference type="OrthoDB" id="809632at2759"/>
<proteinExistence type="predicted"/>
<dbReference type="CDD" id="cd05288">
    <property type="entry name" value="PGDH"/>
    <property type="match status" value="1"/>
</dbReference>
<reference evidence="2 3" key="1">
    <citation type="submission" date="2018-02" db="EMBL/GenBank/DDBJ databases">
        <title>The genomes of Aspergillus section Nigri reveals drivers in fungal speciation.</title>
        <authorList>
            <consortium name="DOE Joint Genome Institute"/>
            <person name="Vesth T.C."/>
            <person name="Nybo J."/>
            <person name="Theobald S."/>
            <person name="Brandl J."/>
            <person name="Frisvad J.C."/>
            <person name="Nielsen K.F."/>
            <person name="Lyhne E.K."/>
            <person name="Kogle M.E."/>
            <person name="Kuo A."/>
            <person name="Riley R."/>
            <person name="Clum A."/>
            <person name="Nolan M."/>
            <person name="Lipzen A."/>
            <person name="Salamov A."/>
            <person name="Henrissat B."/>
            <person name="Wiebenga A."/>
            <person name="De vries R.P."/>
            <person name="Grigoriev I.V."/>
            <person name="Mortensen U.H."/>
            <person name="Andersen M.R."/>
            <person name="Baker S.E."/>
        </authorList>
    </citation>
    <scope>NUCLEOTIDE SEQUENCE [LARGE SCALE GENOMIC DNA]</scope>
    <source>
        <strain evidence="2 3">CBS 707.79</strain>
    </source>
</reference>
<feature type="non-terminal residue" evidence="2">
    <location>
        <position position="1"/>
    </location>
</feature>
<evidence type="ECO:0000313" key="3">
    <source>
        <dbReference type="Proteomes" id="UP000247810"/>
    </source>
</evidence>
<accession>A0A319D6L8</accession>
<dbReference type="InterPro" id="IPR036291">
    <property type="entry name" value="NAD(P)-bd_dom_sf"/>
</dbReference>
<dbReference type="InterPro" id="IPR013149">
    <property type="entry name" value="ADH-like_C"/>
</dbReference>
<dbReference type="VEuPathDB" id="FungiDB:BO71DRAFT_410619"/>
<dbReference type="GO" id="GO:0016628">
    <property type="term" value="F:oxidoreductase activity, acting on the CH-CH group of donors, NAD or NADP as acceptor"/>
    <property type="evidence" value="ECO:0007669"/>
    <property type="project" value="InterPro"/>
</dbReference>
<evidence type="ECO:0000259" key="1">
    <source>
        <dbReference type="Pfam" id="PF00107"/>
    </source>
</evidence>
<dbReference type="Gene3D" id="3.90.180.10">
    <property type="entry name" value="Medium-chain alcohol dehydrogenases, catalytic domain"/>
    <property type="match status" value="1"/>
</dbReference>
<gene>
    <name evidence="2" type="ORF">BO71DRAFT_410619</name>
</gene>
<dbReference type="InterPro" id="IPR045010">
    <property type="entry name" value="MDR_fam"/>
</dbReference>
<organism evidence="2 3">
    <name type="scientific">Aspergillus ellipticus CBS 707.79</name>
    <dbReference type="NCBI Taxonomy" id="1448320"/>
    <lineage>
        <taxon>Eukaryota</taxon>
        <taxon>Fungi</taxon>
        <taxon>Dikarya</taxon>
        <taxon>Ascomycota</taxon>
        <taxon>Pezizomycotina</taxon>
        <taxon>Eurotiomycetes</taxon>
        <taxon>Eurotiomycetidae</taxon>
        <taxon>Eurotiales</taxon>
        <taxon>Aspergillaceae</taxon>
        <taxon>Aspergillus</taxon>
        <taxon>Aspergillus subgen. Circumdati</taxon>
    </lineage>
</organism>
<keyword evidence="3" id="KW-1185">Reference proteome</keyword>
<dbReference type="Proteomes" id="UP000247810">
    <property type="component" value="Unassembled WGS sequence"/>
</dbReference>
<dbReference type="PANTHER" id="PTHR43205:SF19">
    <property type="entry name" value="ENOYL REDUCTASE (ER) DOMAIN-CONTAINING PROTEIN"/>
    <property type="match status" value="1"/>
</dbReference>
<protein>
    <submittedName>
        <fullName evidence="2">NAD(P)-binding protein</fullName>
    </submittedName>
</protein>
<dbReference type="Gene3D" id="3.40.50.720">
    <property type="entry name" value="NAD(P)-binding Rossmann-like Domain"/>
    <property type="match status" value="1"/>
</dbReference>
<dbReference type="AlphaFoldDB" id="A0A319D6L8"/>
<evidence type="ECO:0000313" key="2">
    <source>
        <dbReference type="EMBL" id="PYH92934.1"/>
    </source>
</evidence>
<dbReference type="Pfam" id="PF00107">
    <property type="entry name" value="ADH_zinc_N"/>
    <property type="match status" value="1"/>
</dbReference>
<dbReference type="SUPFAM" id="SSF51735">
    <property type="entry name" value="NAD(P)-binding Rossmann-fold domains"/>
    <property type="match status" value="1"/>
</dbReference>